<dbReference type="CDD" id="cd00860">
    <property type="entry name" value="ThrRS_anticodon"/>
    <property type="match status" value="1"/>
</dbReference>
<evidence type="ECO:0000256" key="8">
    <source>
        <dbReference type="ARBA" id="ARBA00022840"/>
    </source>
</evidence>
<comment type="similarity">
    <text evidence="1 13">Belongs to the class-II aminoacyl-tRNA synthetase family.</text>
</comment>
<dbReference type="InterPro" id="IPR047246">
    <property type="entry name" value="ThrRS_anticodon"/>
</dbReference>
<evidence type="ECO:0000256" key="13">
    <source>
        <dbReference type="HAMAP-Rule" id="MF_00184"/>
    </source>
</evidence>
<dbReference type="SMART" id="SM00863">
    <property type="entry name" value="tRNA_SAD"/>
    <property type="match status" value="1"/>
</dbReference>
<evidence type="ECO:0000256" key="7">
    <source>
        <dbReference type="ARBA" id="ARBA00022833"/>
    </source>
</evidence>
<dbReference type="EC" id="6.1.1.3" evidence="13"/>
<accession>A0A369K998</accession>
<feature type="domain" description="Aminoacyl-transfer RNA synthetases class-II family profile" evidence="14">
    <location>
        <begin position="280"/>
        <end position="523"/>
    </location>
</feature>
<dbReference type="Proteomes" id="UP000253816">
    <property type="component" value="Unassembled WGS sequence"/>
</dbReference>
<dbReference type="InterPro" id="IPR006195">
    <property type="entry name" value="aa-tRNA-synth_II"/>
</dbReference>
<dbReference type="GO" id="GO:0004829">
    <property type="term" value="F:threonine-tRNA ligase activity"/>
    <property type="evidence" value="ECO:0007669"/>
    <property type="project" value="UniProtKB-UniRule"/>
</dbReference>
<dbReference type="GO" id="GO:0046872">
    <property type="term" value="F:metal ion binding"/>
    <property type="evidence" value="ECO:0007669"/>
    <property type="project" value="UniProtKB-KW"/>
</dbReference>
<keyword evidence="2 13" id="KW-0963">Cytoplasm</keyword>
<dbReference type="SUPFAM" id="SSF55186">
    <property type="entry name" value="ThrRS/AlaRS common domain"/>
    <property type="match status" value="1"/>
</dbReference>
<dbReference type="Pfam" id="PF00587">
    <property type="entry name" value="tRNA-synt_2b"/>
    <property type="match status" value="1"/>
</dbReference>
<proteinExistence type="inferred from homology"/>
<dbReference type="InterPro" id="IPR002320">
    <property type="entry name" value="Thr-tRNA-ligase_IIa"/>
</dbReference>
<dbReference type="FunFam" id="3.30.930.10:FF:000002">
    <property type="entry name" value="Threonine--tRNA ligase"/>
    <property type="match status" value="1"/>
</dbReference>
<keyword evidence="11 13" id="KW-0030">Aminoacyl-tRNA synthetase</keyword>
<dbReference type="GO" id="GO:0005524">
    <property type="term" value="F:ATP binding"/>
    <property type="evidence" value="ECO:0007669"/>
    <property type="project" value="UniProtKB-UniRule"/>
</dbReference>
<dbReference type="GO" id="GO:0005737">
    <property type="term" value="C:cytoplasm"/>
    <property type="evidence" value="ECO:0007669"/>
    <property type="project" value="UniProtKB-SubCell"/>
</dbReference>
<comment type="cofactor">
    <cofactor evidence="13">
        <name>Zn(2+)</name>
        <dbReference type="ChEBI" id="CHEBI:29105"/>
    </cofactor>
    <text evidence="13">Binds 1 zinc ion per subunit.</text>
</comment>
<evidence type="ECO:0000256" key="6">
    <source>
        <dbReference type="ARBA" id="ARBA00022741"/>
    </source>
</evidence>
<feature type="binding site" evidence="13">
    <location>
        <position position="324"/>
    </location>
    <ligand>
        <name>Zn(2+)</name>
        <dbReference type="ChEBI" id="CHEBI:29105"/>
        <note>catalytic</note>
    </ligand>
</feature>
<evidence type="ECO:0000256" key="12">
    <source>
        <dbReference type="ARBA" id="ARBA00049515"/>
    </source>
</evidence>
<dbReference type="Pfam" id="PF07973">
    <property type="entry name" value="tRNA_SAD"/>
    <property type="match status" value="1"/>
</dbReference>
<evidence type="ECO:0000256" key="1">
    <source>
        <dbReference type="ARBA" id="ARBA00008226"/>
    </source>
</evidence>
<keyword evidence="9 13" id="KW-0694">RNA-binding</keyword>
<evidence type="ECO:0000256" key="2">
    <source>
        <dbReference type="ARBA" id="ARBA00022490"/>
    </source>
</evidence>
<keyword evidence="10 13" id="KW-0648">Protein biosynthesis</keyword>
<evidence type="ECO:0000256" key="5">
    <source>
        <dbReference type="ARBA" id="ARBA00022723"/>
    </source>
</evidence>
<dbReference type="Gene3D" id="3.40.50.800">
    <property type="entry name" value="Anticodon-binding domain"/>
    <property type="match status" value="1"/>
</dbReference>
<keyword evidence="5 13" id="KW-0479">Metal-binding</keyword>
<dbReference type="CDD" id="cd00771">
    <property type="entry name" value="ThrRS_core"/>
    <property type="match status" value="1"/>
</dbReference>
<dbReference type="PANTHER" id="PTHR11451">
    <property type="entry name" value="THREONINE-TRNA LIGASE"/>
    <property type="match status" value="1"/>
</dbReference>
<comment type="caution">
    <text evidence="15">The sequence shown here is derived from an EMBL/GenBank/DDBJ whole genome shotgun (WGS) entry which is preliminary data.</text>
</comment>
<dbReference type="InterPro" id="IPR012947">
    <property type="entry name" value="tRNA_SAD"/>
</dbReference>
<dbReference type="GO" id="GO:0000049">
    <property type="term" value="F:tRNA binding"/>
    <property type="evidence" value="ECO:0007669"/>
    <property type="project" value="UniProtKB-KW"/>
</dbReference>
<dbReference type="Pfam" id="PF03129">
    <property type="entry name" value="HGTP_anticodon"/>
    <property type="match status" value="1"/>
</dbReference>
<keyword evidence="4 13" id="KW-0436">Ligase</keyword>
<evidence type="ECO:0000313" key="16">
    <source>
        <dbReference type="Proteomes" id="UP000253816"/>
    </source>
</evidence>
<dbReference type="OrthoDB" id="9802304at2"/>
<name>A0A369K998_9BACT</name>
<keyword evidence="8 13" id="KW-0067">ATP-binding</keyword>
<evidence type="ECO:0000256" key="4">
    <source>
        <dbReference type="ARBA" id="ARBA00022598"/>
    </source>
</evidence>
<keyword evidence="16" id="KW-1185">Reference proteome</keyword>
<dbReference type="FunFam" id="3.30.980.10:FF:000005">
    <property type="entry name" value="Threonyl-tRNA synthetase, mitochondrial"/>
    <property type="match status" value="1"/>
</dbReference>
<dbReference type="AlphaFoldDB" id="A0A369K998"/>
<comment type="subcellular location">
    <subcellularLocation>
        <location evidence="13">Cytoplasm</location>
    </subcellularLocation>
</comment>
<dbReference type="InterPro" id="IPR033728">
    <property type="entry name" value="ThrRS_core"/>
</dbReference>
<comment type="catalytic activity">
    <reaction evidence="12 13">
        <text>tRNA(Thr) + L-threonine + ATP = L-threonyl-tRNA(Thr) + AMP + diphosphate + H(+)</text>
        <dbReference type="Rhea" id="RHEA:24624"/>
        <dbReference type="Rhea" id="RHEA-COMP:9670"/>
        <dbReference type="Rhea" id="RHEA-COMP:9704"/>
        <dbReference type="ChEBI" id="CHEBI:15378"/>
        <dbReference type="ChEBI" id="CHEBI:30616"/>
        <dbReference type="ChEBI" id="CHEBI:33019"/>
        <dbReference type="ChEBI" id="CHEBI:57926"/>
        <dbReference type="ChEBI" id="CHEBI:78442"/>
        <dbReference type="ChEBI" id="CHEBI:78534"/>
        <dbReference type="ChEBI" id="CHEBI:456215"/>
        <dbReference type="EC" id="6.1.1.3"/>
    </reaction>
</comment>
<dbReference type="PRINTS" id="PR01047">
    <property type="entry name" value="TRNASYNTHTHR"/>
</dbReference>
<dbReference type="InterPro" id="IPR036621">
    <property type="entry name" value="Anticodon-bd_dom_sf"/>
</dbReference>
<dbReference type="PROSITE" id="PS50862">
    <property type="entry name" value="AA_TRNA_LIGASE_II"/>
    <property type="match status" value="1"/>
</dbReference>
<evidence type="ECO:0000256" key="3">
    <source>
        <dbReference type="ARBA" id="ARBA00022555"/>
    </source>
</evidence>
<gene>
    <name evidence="13" type="primary">thrS</name>
    <name evidence="15" type="ORF">HAT2_00737</name>
</gene>
<sequence length="628" mass="72201">MCKMTSPYIIEHEIQLDQLVREKGISHVFGALVNGEPVDWNIVVHPGDEVLFLDFSHPLGKKLFWHTSAHVLAQAVLRLWPKAKPAIGPAIEEGFFYDFGNLEISDKDLPLLEKEAKKICKESFQCIRQACSTPEEAQQLISSNPYKLDILSSLPREALVTFYQQGEFVDLCRGPHLPHLGWIGDIHFHKVSGAYWRGDASNTMLTRIYGISFPDTESLNRCLEEWEERKKRDHKVLGAQLQLFLLREEAPGIPFILPKGMWMWDRLVAHLQDCQSHFHYQQIRTPLLLDQTLWKRSGHWANYKQNMYLTQIDSRTFAIKPMSCPGAILFFASHLRSYKQLPFRVFEVGHVHRYEASGALSGLMRVRGFHQDDAHIFLSLEMVSQEVSNLLNLIRTVYSPFDLSYHFELSTKPDGEHVLGSSEEWDTSTRALEQALEGESFTVNPGDGAFYGPKIDVHIRDALGRTWQCATIQLDLFQGKNFGLEYVGQDGTRHIPVILHRAIYGSIERFLGILIEHFAGRFPLWINPNQICLLPISSKHVDRCLEIQEKLVKEGFRTEVFSEDETLPKRIRKAEISKFCYLILIGEREIEGNNLAVRDVKKKTSVYSVEDFINRLRHEIETKAIHPS</sequence>
<keyword evidence="6 13" id="KW-0547">Nucleotide-binding</keyword>
<dbReference type="GO" id="GO:0006435">
    <property type="term" value="P:threonyl-tRNA aminoacylation"/>
    <property type="evidence" value="ECO:0007669"/>
    <property type="project" value="UniProtKB-UniRule"/>
</dbReference>
<dbReference type="InterPro" id="IPR018163">
    <property type="entry name" value="Thr/Ala-tRNA-synth_IIc_edit"/>
</dbReference>
<dbReference type="EMBL" id="QQBG01000028">
    <property type="protein sequence ID" value="RDB31161.1"/>
    <property type="molecule type" value="Genomic_DNA"/>
</dbReference>
<dbReference type="SUPFAM" id="SSF55681">
    <property type="entry name" value="Class II aaRS and biotin synthetases"/>
    <property type="match status" value="1"/>
</dbReference>
<dbReference type="InterPro" id="IPR004154">
    <property type="entry name" value="Anticodon-bd"/>
</dbReference>
<protein>
    <recommendedName>
        <fullName evidence="13">Threonine--tRNA ligase</fullName>
        <ecNumber evidence="13">6.1.1.3</ecNumber>
    </recommendedName>
    <alternativeName>
        <fullName evidence="13">Threonyl-tRNA synthetase</fullName>
        <shortName evidence="13">ThrRS</shortName>
    </alternativeName>
</protein>
<dbReference type="InterPro" id="IPR045864">
    <property type="entry name" value="aa-tRNA-synth_II/BPL/LPL"/>
</dbReference>
<dbReference type="SUPFAM" id="SSF52954">
    <property type="entry name" value="Class II aaRS ABD-related"/>
    <property type="match status" value="1"/>
</dbReference>
<dbReference type="PANTHER" id="PTHR11451:SF44">
    <property type="entry name" value="THREONINE--TRNA LIGASE, CHLOROPLASTIC_MITOCHONDRIAL 2"/>
    <property type="match status" value="1"/>
</dbReference>
<evidence type="ECO:0000313" key="15">
    <source>
        <dbReference type="EMBL" id="RDB31161.1"/>
    </source>
</evidence>
<dbReference type="HAMAP" id="MF_00184">
    <property type="entry name" value="Thr_tRNA_synth"/>
    <property type="match status" value="1"/>
</dbReference>
<feature type="binding site" evidence="13">
    <location>
        <position position="500"/>
    </location>
    <ligand>
        <name>Zn(2+)</name>
        <dbReference type="ChEBI" id="CHEBI:29105"/>
        <note>catalytic</note>
    </ligand>
</feature>
<dbReference type="Gene3D" id="3.30.54.20">
    <property type="match status" value="1"/>
</dbReference>
<comment type="caution">
    <text evidence="13">Lacks conserved residue(s) required for the propagation of feature annotation.</text>
</comment>
<evidence type="ECO:0000256" key="11">
    <source>
        <dbReference type="ARBA" id="ARBA00023146"/>
    </source>
</evidence>
<feature type="binding site" evidence="13">
    <location>
        <position position="375"/>
    </location>
    <ligand>
        <name>Zn(2+)</name>
        <dbReference type="ChEBI" id="CHEBI:29105"/>
        <note>catalytic</note>
    </ligand>
</feature>
<reference evidence="15 16" key="1">
    <citation type="submission" date="2018-07" db="EMBL/GenBank/DDBJ databases">
        <title>Comparative genomics of the Candidatus Parilichlamydiaceae reveals evidence of convergent evolution and genome reduction in the phylum Chlamydiae.</title>
        <authorList>
            <person name="Taylor-Brown A."/>
            <person name="Polkinghorne A."/>
        </authorList>
    </citation>
    <scope>NUCLEOTIDE SEQUENCE [LARGE SCALE GENOMIC DNA]</scope>
    <source>
        <strain evidence="15 16">Hat2</strain>
    </source>
</reference>
<evidence type="ECO:0000256" key="10">
    <source>
        <dbReference type="ARBA" id="ARBA00022917"/>
    </source>
</evidence>
<organism evidence="15 16">
    <name type="scientific">Candidatus Similichlamydia laticola</name>
    <dbReference type="NCBI Taxonomy" id="2170265"/>
    <lineage>
        <taxon>Bacteria</taxon>
        <taxon>Pseudomonadati</taxon>
        <taxon>Chlamydiota</taxon>
        <taxon>Chlamydiia</taxon>
        <taxon>Parachlamydiales</taxon>
        <taxon>Candidatus Parilichlamydiaceae</taxon>
        <taxon>Candidatus Similichlamydia</taxon>
    </lineage>
</organism>
<comment type="subunit">
    <text evidence="13">Homodimer.</text>
</comment>
<dbReference type="Gene3D" id="3.30.930.10">
    <property type="entry name" value="Bira Bifunctional Protein, Domain 2"/>
    <property type="match status" value="1"/>
</dbReference>
<keyword evidence="7 13" id="KW-0862">Zinc</keyword>
<dbReference type="Gene3D" id="3.30.980.10">
    <property type="entry name" value="Threonyl-trna Synthetase, Chain A, domain 2"/>
    <property type="match status" value="1"/>
</dbReference>
<dbReference type="NCBIfam" id="TIGR00418">
    <property type="entry name" value="thrS"/>
    <property type="match status" value="1"/>
</dbReference>
<keyword evidence="3 13" id="KW-0820">tRNA-binding</keyword>
<evidence type="ECO:0000256" key="9">
    <source>
        <dbReference type="ARBA" id="ARBA00022884"/>
    </source>
</evidence>
<dbReference type="InterPro" id="IPR002314">
    <property type="entry name" value="aa-tRNA-synt_IIb"/>
</dbReference>
<evidence type="ECO:0000259" key="14">
    <source>
        <dbReference type="PROSITE" id="PS50862"/>
    </source>
</evidence>
<dbReference type="RefSeq" id="WP_114544662.1">
    <property type="nucleotide sequence ID" value="NZ_QQBG01000028.1"/>
</dbReference>